<dbReference type="GO" id="GO:0016559">
    <property type="term" value="P:peroxisome fission"/>
    <property type="evidence" value="ECO:0007669"/>
    <property type="project" value="TreeGrafter"/>
</dbReference>
<proteinExistence type="inferred from homology"/>
<evidence type="ECO:0000256" key="8">
    <source>
        <dbReference type="ARBA" id="ARBA00022723"/>
    </source>
</evidence>
<dbReference type="SUPFAM" id="SSF48452">
    <property type="entry name" value="TPR-like"/>
    <property type="match status" value="1"/>
</dbReference>
<evidence type="ECO:0000256" key="16">
    <source>
        <dbReference type="ARBA" id="ARBA00023128"/>
    </source>
</evidence>
<dbReference type="PANTHER" id="PTHR13247">
    <property type="entry name" value="TETRATRICOPEPTIDE REPEAT PROTEIN 11 TPR REPEAT PROTEIN 11"/>
    <property type="match status" value="1"/>
</dbReference>
<protein>
    <recommendedName>
        <fullName evidence="5">Mitochondrial fission 1 protein</fullName>
        <ecNumber evidence="4">2.3.2.27</ecNumber>
    </recommendedName>
</protein>
<evidence type="ECO:0000313" key="22">
    <source>
        <dbReference type="EMBL" id="KAF2713095.1"/>
    </source>
</evidence>
<keyword evidence="6" id="KW-0808">Transferase</keyword>
<evidence type="ECO:0000256" key="20">
    <source>
        <dbReference type="SAM" id="MobiDB-lite"/>
    </source>
</evidence>
<dbReference type="GO" id="GO:0000422">
    <property type="term" value="P:autophagy of mitochondrion"/>
    <property type="evidence" value="ECO:0007669"/>
    <property type="project" value="TreeGrafter"/>
</dbReference>
<keyword evidence="10 19" id="KW-0863">Zinc-finger</keyword>
<dbReference type="OrthoDB" id="8062037at2759"/>
<evidence type="ECO:0000256" key="7">
    <source>
        <dbReference type="ARBA" id="ARBA00022692"/>
    </source>
</evidence>
<feature type="compositionally biased region" description="Basic residues" evidence="20">
    <location>
        <begin position="260"/>
        <end position="270"/>
    </location>
</feature>
<dbReference type="SMART" id="SM00184">
    <property type="entry name" value="RING"/>
    <property type="match status" value="1"/>
</dbReference>
<dbReference type="AlphaFoldDB" id="A0A6G1KKM1"/>
<keyword evidence="23" id="KW-1185">Reference proteome</keyword>
<dbReference type="GO" id="GO:0061630">
    <property type="term" value="F:ubiquitin protein ligase activity"/>
    <property type="evidence" value="ECO:0007669"/>
    <property type="project" value="UniProtKB-EC"/>
</dbReference>
<organism evidence="22 23">
    <name type="scientific">Pleomassaria siparia CBS 279.74</name>
    <dbReference type="NCBI Taxonomy" id="1314801"/>
    <lineage>
        <taxon>Eukaryota</taxon>
        <taxon>Fungi</taxon>
        <taxon>Dikarya</taxon>
        <taxon>Ascomycota</taxon>
        <taxon>Pezizomycotina</taxon>
        <taxon>Dothideomycetes</taxon>
        <taxon>Pleosporomycetidae</taxon>
        <taxon>Pleosporales</taxon>
        <taxon>Pleomassariaceae</taxon>
        <taxon>Pleomassaria</taxon>
    </lineage>
</organism>
<dbReference type="Proteomes" id="UP000799428">
    <property type="component" value="Unassembled WGS sequence"/>
</dbReference>
<keyword evidence="17" id="KW-0472">Membrane</keyword>
<keyword evidence="14" id="KW-0862">Zinc</keyword>
<evidence type="ECO:0000256" key="1">
    <source>
        <dbReference type="ARBA" id="ARBA00000900"/>
    </source>
</evidence>
<dbReference type="FunFam" id="3.30.40.10:FF:000127">
    <property type="entry name" value="E3 ubiquitin-protein ligase RNF181"/>
    <property type="match status" value="1"/>
</dbReference>
<evidence type="ECO:0000256" key="10">
    <source>
        <dbReference type="ARBA" id="ARBA00022771"/>
    </source>
</evidence>
<evidence type="ECO:0000256" key="5">
    <source>
        <dbReference type="ARBA" id="ARBA00014314"/>
    </source>
</evidence>
<evidence type="ECO:0000256" key="11">
    <source>
        <dbReference type="ARBA" id="ARBA00022786"/>
    </source>
</evidence>
<accession>A0A6G1KKM1</accession>
<comment type="catalytic activity">
    <reaction evidence="1">
        <text>S-ubiquitinyl-[E2 ubiquitin-conjugating enzyme]-L-cysteine + [acceptor protein]-L-lysine = [E2 ubiquitin-conjugating enzyme]-L-cysteine + N(6)-ubiquitinyl-[acceptor protein]-L-lysine.</text>
        <dbReference type="EC" id="2.3.2.27"/>
    </reaction>
</comment>
<keyword evidence="11" id="KW-0833">Ubl conjugation pathway</keyword>
<keyword evidence="15" id="KW-1133">Transmembrane helix</keyword>
<feature type="compositionally biased region" description="Low complexity" evidence="20">
    <location>
        <begin position="567"/>
        <end position="581"/>
    </location>
</feature>
<evidence type="ECO:0000256" key="3">
    <source>
        <dbReference type="ARBA" id="ARBA00008937"/>
    </source>
</evidence>
<dbReference type="InterPro" id="IPR011990">
    <property type="entry name" value="TPR-like_helical_dom_sf"/>
</dbReference>
<dbReference type="CDD" id="cd12212">
    <property type="entry name" value="Fis1"/>
    <property type="match status" value="1"/>
</dbReference>
<comment type="subcellular location">
    <subcellularLocation>
        <location evidence="2">Mitochondrion outer membrane</location>
        <topology evidence="2">Single-pass membrane protein</topology>
    </subcellularLocation>
</comment>
<evidence type="ECO:0000256" key="2">
    <source>
        <dbReference type="ARBA" id="ARBA00004572"/>
    </source>
</evidence>
<evidence type="ECO:0000256" key="15">
    <source>
        <dbReference type="ARBA" id="ARBA00022989"/>
    </source>
</evidence>
<dbReference type="Gene3D" id="3.30.40.10">
    <property type="entry name" value="Zinc/RING finger domain, C3HC4 (zinc finger)"/>
    <property type="match status" value="1"/>
</dbReference>
<dbReference type="GO" id="GO:0016567">
    <property type="term" value="P:protein ubiquitination"/>
    <property type="evidence" value="ECO:0007669"/>
    <property type="project" value="UniProtKB-ARBA"/>
</dbReference>
<dbReference type="InterPro" id="IPR033745">
    <property type="entry name" value="Fis1_cytosol"/>
</dbReference>
<dbReference type="InterPro" id="IPR016543">
    <property type="entry name" value="Fis1"/>
</dbReference>
<evidence type="ECO:0000256" key="9">
    <source>
        <dbReference type="ARBA" id="ARBA00022737"/>
    </source>
</evidence>
<feature type="region of interest" description="Disordered" evidence="20">
    <location>
        <begin position="559"/>
        <end position="642"/>
    </location>
</feature>
<dbReference type="Pfam" id="PF14852">
    <property type="entry name" value="Fis1_TPR_N"/>
    <property type="match status" value="1"/>
</dbReference>
<dbReference type="InterPro" id="IPR028061">
    <property type="entry name" value="Fis1_TPR_C"/>
</dbReference>
<name>A0A6G1KKM1_9PLEO</name>
<dbReference type="InterPro" id="IPR028058">
    <property type="entry name" value="Fis1_TPR_N"/>
</dbReference>
<comment type="similarity">
    <text evidence="3">Belongs to the FIS1 family.</text>
</comment>
<dbReference type="GO" id="GO:0000266">
    <property type="term" value="P:mitochondrial fission"/>
    <property type="evidence" value="ECO:0007669"/>
    <property type="project" value="InterPro"/>
</dbReference>
<keyword evidence="12" id="KW-1000">Mitochondrion outer membrane</keyword>
<dbReference type="SUPFAM" id="SSF57850">
    <property type="entry name" value="RING/U-box"/>
    <property type="match status" value="1"/>
</dbReference>
<evidence type="ECO:0000256" key="14">
    <source>
        <dbReference type="ARBA" id="ARBA00022833"/>
    </source>
</evidence>
<evidence type="ECO:0000256" key="6">
    <source>
        <dbReference type="ARBA" id="ARBA00022679"/>
    </source>
</evidence>
<dbReference type="Pfam" id="PF13639">
    <property type="entry name" value="zf-RING_2"/>
    <property type="match status" value="1"/>
</dbReference>
<evidence type="ECO:0000256" key="18">
    <source>
        <dbReference type="ARBA" id="ARBA00025016"/>
    </source>
</evidence>
<dbReference type="GO" id="GO:0005741">
    <property type="term" value="C:mitochondrial outer membrane"/>
    <property type="evidence" value="ECO:0007669"/>
    <property type="project" value="UniProtKB-SubCell"/>
</dbReference>
<evidence type="ECO:0000259" key="21">
    <source>
        <dbReference type="PROSITE" id="PS50089"/>
    </source>
</evidence>
<keyword evidence="13" id="KW-0802">TPR repeat</keyword>
<dbReference type="EC" id="2.3.2.27" evidence="4"/>
<dbReference type="GO" id="GO:0008270">
    <property type="term" value="F:zinc ion binding"/>
    <property type="evidence" value="ECO:0007669"/>
    <property type="project" value="UniProtKB-KW"/>
</dbReference>
<evidence type="ECO:0000256" key="17">
    <source>
        <dbReference type="ARBA" id="ARBA00023136"/>
    </source>
</evidence>
<feature type="region of interest" description="Disordered" evidence="20">
    <location>
        <begin position="335"/>
        <end position="402"/>
    </location>
</feature>
<gene>
    <name evidence="22" type="ORF">K504DRAFT_472560</name>
</gene>
<dbReference type="PANTHER" id="PTHR13247:SF0">
    <property type="entry name" value="MITOCHONDRIAL FISSION 1 PROTEIN"/>
    <property type="match status" value="1"/>
</dbReference>
<feature type="region of interest" description="Disordered" evidence="20">
    <location>
        <begin position="225"/>
        <end position="283"/>
    </location>
</feature>
<dbReference type="EMBL" id="MU005765">
    <property type="protein sequence ID" value="KAF2713095.1"/>
    <property type="molecule type" value="Genomic_DNA"/>
</dbReference>
<sequence length="642" mass="70000">MSPSLPYAADVESPLKPDELQVLRAQYEKEGEYVGLQTKFNYAWGLIKSLSRNDQQEGVRLLSEIFRNSRERRRECLYYLALGNYKLGNYAEARRYNELLLELEPANLQADSLKGLINDKVAKEGLLSDQKHRVAASKIPPSFTHAHSSLPYTRIFPSYLPPPPLHLLPNTSAIMERSTDQSQPSGTPTPGRRDMMFCHECHDEWYRDEHGLTCPECHSDFTEIIEDDNDPRDAEHEQDEDEEDDDSSIPDFVTASHPHQPLHGHPLWRHMHNDDDPDEGDISNLQWRQVGPGRFSVSMNRTITPNAGPGGAAAALGNFATLLNSVIGGAVGGLAQQANPGNQDNQDNQNNQNNEENQEARARGTPGASTGSGTLPGGHRFTYSSTARLIPRDTDRPGNVQPVDELNNVLIGLMAAFGETPGQHHHHHEFGGGGGDDPHNHPINPFMGLFTSMVRGNGQAGDFVYSQEGLDRIVSQLMEQTATSTAPGPAPQSEIENLLRKQVTMDMLGPEGRAECSICMDEVNIGEEVSELPCRHWFHHACVAAWLAEHDTCPHCRKGISKHSSSDDAQASGGATGADASRQMPGAFGGTGEGTFADPYVIESPSSNSQGRTDSQAGPGSADESGGFGDRIRRGLFGPPSG</sequence>
<evidence type="ECO:0000256" key="19">
    <source>
        <dbReference type="PROSITE-ProRule" id="PRU00175"/>
    </source>
</evidence>
<evidence type="ECO:0000313" key="23">
    <source>
        <dbReference type="Proteomes" id="UP000799428"/>
    </source>
</evidence>
<feature type="compositionally biased region" description="Polar residues" evidence="20">
    <location>
        <begin position="604"/>
        <end position="618"/>
    </location>
</feature>
<feature type="domain" description="RING-type" evidence="21">
    <location>
        <begin position="516"/>
        <end position="557"/>
    </location>
</feature>
<dbReference type="InterPro" id="IPR001841">
    <property type="entry name" value="Znf_RING"/>
</dbReference>
<dbReference type="Gene3D" id="1.25.40.10">
    <property type="entry name" value="Tetratricopeptide repeat domain"/>
    <property type="match status" value="1"/>
</dbReference>
<dbReference type="PROSITE" id="PS50089">
    <property type="entry name" value="ZF_RING_2"/>
    <property type="match status" value="1"/>
</dbReference>
<dbReference type="GO" id="GO:0005778">
    <property type="term" value="C:peroxisomal membrane"/>
    <property type="evidence" value="ECO:0007669"/>
    <property type="project" value="TreeGrafter"/>
</dbReference>
<evidence type="ECO:0000256" key="13">
    <source>
        <dbReference type="ARBA" id="ARBA00022803"/>
    </source>
</evidence>
<evidence type="ECO:0000256" key="12">
    <source>
        <dbReference type="ARBA" id="ARBA00022787"/>
    </source>
</evidence>
<evidence type="ECO:0000256" key="4">
    <source>
        <dbReference type="ARBA" id="ARBA00012483"/>
    </source>
</evidence>
<comment type="function">
    <text evidence="18">Has a role in mitochondrial fission. Has a role in outer membrane fission but not matrix separation.</text>
</comment>
<dbReference type="Pfam" id="PF14853">
    <property type="entry name" value="Fis1_TPR_C"/>
    <property type="match status" value="1"/>
</dbReference>
<feature type="compositionally biased region" description="Low complexity" evidence="20">
    <location>
        <begin position="335"/>
        <end position="355"/>
    </location>
</feature>
<feature type="region of interest" description="Disordered" evidence="20">
    <location>
        <begin position="421"/>
        <end position="440"/>
    </location>
</feature>
<feature type="compositionally biased region" description="Acidic residues" evidence="20">
    <location>
        <begin position="225"/>
        <end position="248"/>
    </location>
</feature>
<keyword evidence="8" id="KW-0479">Metal-binding</keyword>
<dbReference type="InterPro" id="IPR013083">
    <property type="entry name" value="Znf_RING/FYVE/PHD"/>
</dbReference>
<keyword evidence="16" id="KW-0496">Mitochondrion</keyword>
<keyword evidence="7" id="KW-0812">Transmembrane</keyword>
<dbReference type="FunFam" id="1.25.40.10:FF:000179">
    <property type="entry name" value="Mitochondrial fission 1 protein"/>
    <property type="match status" value="1"/>
</dbReference>
<reference evidence="22" key="1">
    <citation type="journal article" date="2020" name="Stud. Mycol.">
        <title>101 Dothideomycetes genomes: a test case for predicting lifestyles and emergence of pathogens.</title>
        <authorList>
            <person name="Haridas S."/>
            <person name="Albert R."/>
            <person name="Binder M."/>
            <person name="Bloem J."/>
            <person name="Labutti K."/>
            <person name="Salamov A."/>
            <person name="Andreopoulos B."/>
            <person name="Baker S."/>
            <person name="Barry K."/>
            <person name="Bills G."/>
            <person name="Bluhm B."/>
            <person name="Cannon C."/>
            <person name="Castanera R."/>
            <person name="Culley D."/>
            <person name="Daum C."/>
            <person name="Ezra D."/>
            <person name="Gonzalez J."/>
            <person name="Henrissat B."/>
            <person name="Kuo A."/>
            <person name="Liang C."/>
            <person name="Lipzen A."/>
            <person name="Lutzoni F."/>
            <person name="Magnuson J."/>
            <person name="Mondo S."/>
            <person name="Nolan M."/>
            <person name="Ohm R."/>
            <person name="Pangilinan J."/>
            <person name="Park H.-J."/>
            <person name="Ramirez L."/>
            <person name="Alfaro M."/>
            <person name="Sun H."/>
            <person name="Tritt A."/>
            <person name="Yoshinaga Y."/>
            <person name="Zwiers L.-H."/>
            <person name="Turgeon B."/>
            <person name="Goodwin S."/>
            <person name="Spatafora J."/>
            <person name="Crous P."/>
            <person name="Grigoriev I."/>
        </authorList>
    </citation>
    <scope>NUCLEOTIDE SEQUENCE</scope>
    <source>
        <strain evidence="22">CBS 279.74</strain>
    </source>
</reference>
<keyword evidence="9" id="KW-0677">Repeat</keyword>